<protein>
    <submittedName>
        <fullName evidence="1">Uncharacterized protein</fullName>
    </submittedName>
</protein>
<sequence length="159" mass="17918">MNPRKTLAVRISANPDERLFGAGCFESADVQNLPDLCQMMLNNIMAMSEDKFSIRYYPNNHVSLVVGNAYPLEKGWEFYTPGTDAPDEDGSLGGIYESAINQYNWFCPWDMENPALRRFTLCGIRFLGFPDSKDMTGVGKVVSLTTDCDCQHRTVRTAR</sequence>
<accession>A0A0F0H9Z9</accession>
<dbReference type="Proteomes" id="UP000033393">
    <property type="component" value="Unassembled WGS sequence"/>
</dbReference>
<keyword evidence="2" id="KW-1185">Reference proteome</keyword>
<evidence type="ECO:0000313" key="1">
    <source>
        <dbReference type="EMBL" id="KJK50438.1"/>
    </source>
</evidence>
<dbReference type="EMBL" id="JYJG01000059">
    <property type="protein sequence ID" value="KJK50438.1"/>
    <property type="molecule type" value="Genomic_DNA"/>
</dbReference>
<dbReference type="OrthoDB" id="9877572at2"/>
<dbReference type="RefSeq" id="WP_045311250.1">
    <property type="nucleotide sequence ID" value="NZ_JYJG01000059.1"/>
</dbReference>
<organism evidence="1 2">
    <name type="scientific">Lentzea aerocolonigenes</name>
    <name type="common">Lechevalieria aerocolonigenes</name>
    <name type="synonym">Saccharothrix aerocolonigenes</name>
    <dbReference type="NCBI Taxonomy" id="68170"/>
    <lineage>
        <taxon>Bacteria</taxon>
        <taxon>Bacillati</taxon>
        <taxon>Actinomycetota</taxon>
        <taxon>Actinomycetes</taxon>
        <taxon>Pseudonocardiales</taxon>
        <taxon>Pseudonocardiaceae</taxon>
        <taxon>Lentzea</taxon>
    </lineage>
</organism>
<reference evidence="1 2" key="1">
    <citation type="submission" date="2015-02" db="EMBL/GenBank/DDBJ databases">
        <authorList>
            <person name="Ju K.-S."/>
            <person name="Doroghazi J.R."/>
            <person name="Metcalf W."/>
        </authorList>
    </citation>
    <scope>NUCLEOTIDE SEQUENCE [LARGE SCALE GENOMIC DNA]</scope>
    <source>
        <strain evidence="1 2">NRRL B-16140</strain>
    </source>
</reference>
<dbReference type="PATRIC" id="fig|68170.10.peg.924"/>
<dbReference type="AlphaFoldDB" id="A0A0F0H9Z9"/>
<gene>
    <name evidence="1" type="ORF">UK23_10605</name>
</gene>
<evidence type="ECO:0000313" key="2">
    <source>
        <dbReference type="Proteomes" id="UP000033393"/>
    </source>
</evidence>
<proteinExistence type="predicted"/>
<name>A0A0F0H9Z9_LENAE</name>
<comment type="caution">
    <text evidence="1">The sequence shown here is derived from an EMBL/GenBank/DDBJ whole genome shotgun (WGS) entry which is preliminary data.</text>
</comment>